<feature type="transmembrane region" description="Helical" evidence="7">
    <location>
        <begin position="99"/>
        <end position="124"/>
    </location>
</feature>
<evidence type="ECO:0000256" key="4">
    <source>
        <dbReference type="ARBA" id="ARBA00022692"/>
    </source>
</evidence>
<organism evidence="8 9">
    <name type="scientific">Alkaliphilus metalliredigens (strain QYMF)</name>
    <dbReference type="NCBI Taxonomy" id="293826"/>
    <lineage>
        <taxon>Bacteria</taxon>
        <taxon>Bacillati</taxon>
        <taxon>Bacillota</taxon>
        <taxon>Clostridia</taxon>
        <taxon>Peptostreptococcales</taxon>
        <taxon>Natronincolaceae</taxon>
        <taxon>Alkaliphilus</taxon>
    </lineage>
</organism>
<evidence type="ECO:0000313" key="8">
    <source>
        <dbReference type="EMBL" id="ABR48217.1"/>
    </source>
</evidence>
<feature type="transmembrane region" description="Helical" evidence="7">
    <location>
        <begin position="197"/>
        <end position="218"/>
    </location>
</feature>
<dbReference type="PANTHER" id="PTHR43549:SF3">
    <property type="entry name" value="MULTIDRUG RESISTANCE PROTEIN YPNP-RELATED"/>
    <property type="match status" value="1"/>
</dbReference>
<name>A6TPU9_ALKMQ</name>
<feature type="transmembrane region" description="Helical" evidence="7">
    <location>
        <begin position="360"/>
        <end position="380"/>
    </location>
</feature>
<feature type="transmembrane region" description="Helical" evidence="7">
    <location>
        <begin position="416"/>
        <end position="437"/>
    </location>
</feature>
<evidence type="ECO:0000313" key="9">
    <source>
        <dbReference type="Proteomes" id="UP000001572"/>
    </source>
</evidence>
<dbReference type="GO" id="GO:0042910">
    <property type="term" value="F:xenobiotic transmembrane transporter activity"/>
    <property type="evidence" value="ECO:0007669"/>
    <property type="project" value="InterPro"/>
</dbReference>
<comment type="subcellular location">
    <subcellularLocation>
        <location evidence="1">Cell membrane</location>
        <topology evidence="1">Multi-pass membrane protein</topology>
    </subcellularLocation>
</comment>
<feature type="transmembrane region" description="Helical" evidence="7">
    <location>
        <begin position="170"/>
        <end position="191"/>
    </location>
</feature>
<protein>
    <submittedName>
        <fullName evidence="8">MATE efflux family protein</fullName>
    </submittedName>
</protein>
<dbReference type="EMBL" id="CP000724">
    <property type="protein sequence ID" value="ABR48217.1"/>
    <property type="molecule type" value="Genomic_DNA"/>
</dbReference>
<gene>
    <name evidence="8" type="ordered locus">Amet_2056</name>
</gene>
<dbReference type="InterPro" id="IPR002528">
    <property type="entry name" value="MATE_fam"/>
</dbReference>
<dbReference type="InterPro" id="IPR048279">
    <property type="entry name" value="MdtK-like"/>
</dbReference>
<dbReference type="CDD" id="cd13138">
    <property type="entry name" value="MATE_yoeA_like"/>
    <property type="match status" value="1"/>
</dbReference>
<feature type="transmembrane region" description="Helical" evidence="7">
    <location>
        <begin position="136"/>
        <end position="163"/>
    </location>
</feature>
<feature type="transmembrane region" description="Helical" evidence="7">
    <location>
        <begin position="65"/>
        <end position="87"/>
    </location>
</feature>
<keyword evidence="5 7" id="KW-1133">Transmembrane helix</keyword>
<dbReference type="GO" id="GO:0005886">
    <property type="term" value="C:plasma membrane"/>
    <property type="evidence" value="ECO:0007669"/>
    <property type="project" value="UniProtKB-SubCell"/>
</dbReference>
<keyword evidence="6 7" id="KW-0472">Membrane</keyword>
<accession>A6TPU9</accession>
<dbReference type="NCBIfam" id="TIGR00797">
    <property type="entry name" value="matE"/>
    <property type="match status" value="1"/>
</dbReference>
<keyword evidence="3" id="KW-1003">Cell membrane</keyword>
<dbReference type="Pfam" id="PF01554">
    <property type="entry name" value="MatE"/>
    <property type="match status" value="2"/>
</dbReference>
<proteinExistence type="predicted"/>
<reference evidence="9" key="1">
    <citation type="journal article" date="2016" name="Genome Announc.">
        <title>Complete genome sequence of Alkaliphilus metalliredigens strain QYMF, an alkaliphilic and metal-reducing bacterium isolated from borax-contaminated leachate ponds.</title>
        <authorList>
            <person name="Hwang C."/>
            <person name="Copeland A."/>
            <person name="Lucas S."/>
            <person name="Lapidus A."/>
            <person name="Barry K."/>
            <person name="Detter J.C."/>
            <person name="Glavina Del Rio T."/>
            <person name="Hammon N."/>
            <person name="Israni S."/>
            <person name="Dalin E."/>
            <person name="Tice H."/>
            <person name="Pitluck S."/>
            <person name="Chertkov O."/>
            <person name="Brettin T."/>
            <person name="Bruce D."/>
            <person name="Han C."/>
            <person name="Schmutz J."/>
            <person name="Larimer F."/>
            <person name="Land M.L."/>
            <person name="Hauser L."/>
            <person name="Kyrpides N."/>
            <person name="Mikhailova N."/>
            <person name="Ye Q."/>
            <person name="Zhou J."/>
            <person name="Richardson P."/>
            <person name="Fields M.W."/>
        </authorList>
    </citation>
    <scope>NUCLEOTIDE SEQUENCE [LARGE SCALE GENOMIC DNA]</scope>
    <source>
        <strain evidence="9">QYMF</strain>
    </source>
</reference>
<dbReference type="KEGG" id="amt:Amet_2056"/>
<evidence type="ECO:0000256" key="5">
    <source>
        <dbReference type="ARBA" id="ARBA00022989"/>
    </source>
</evidence>
<evidence type="ECO:0000256" key="2">
    <source>
        <dbReference type="ARBA" id="ARBA00022448"/>
    </source>
</evidence>
<dbReference type="PANTHER" id="PTHR43549">
    <property type="entry name" value="MULTIDRUG RESISTANCE PROTEIN YPNP-RELATED"/>
    <property type="match status" value="1"/>
</dbReference>
<evidence type="ECO:0000256" key="3">
    <source>
        <dbReference type="ARBA" id="ARBA00022475"/>
    </source>
</evidence>
<dbReference type="PIRSF" id="PIRSF006603">
    <property type="entry name" value="DinF"/>
    <property type="match status" value="1"/>
</dbReference>
<feature type="transmembrane region" description="Helical" evidence="7">
    <location>
        <begin position="20"/>
        <end position="45"/>
    </location>
</feature>
<evidence type="ECO:0000256" key="7">
    <source>
        <dbReference type="SAM" id="Phobius"/>
    </source>
</evidence>
<dbReference type="AlphaFoldDB" id="A6TPU9"/>
<dbReference type="InterPro" id="IPR052031">
    <property type="entry name" value="Membrane_Transporter-Flippase"/>
</dbReference>
<dbReference type="Proteomes" id="UP000001572">
    <property type="component" value="Chromosome"/>
</dbReference>
<dbReference type="GO" id="GO:0015297">
    <property type="term" value="F:antiporter activity"/>
    <property type="evidence" value="ECO:0007669"/>
    <property type="project" value="InterPro"/>
</dbReference>
<feature type="transmembrane region" description="Helical" evidence="7">
    <location>
        <begin position="320"/>
        <end position="340"/>
    </location>
</feature>
<dbReference type="HOGENOM" id="CLU_012893_5_0_9"/>
<keyword evidence="2" id="KW-0813">Transport</keyword>
<sequence>MELSERKYDLTEGVVWQRVLMFAMPILFGILLQSLYTTVDAIIIGRFAGKEALAAIESVYTLTKLPVNFFVGISSGATIIISQYFGAKKMEKLSNACHTAIIFALIGGFVLSIIAIFISPFFINLLKVPKGIYDDALIYVIIFFSGMAASMTYNIGAGIFRAVGNSKTPFYFLIIANIINIALDLLFIAVFDLGVVGAGLATVISQFLCAILVVISLIRTELPCKIYLRKIRLHKLHVEEFIKLGLPVGIQSTLYPISNMIIQTRINSFGINSIAAWAVCGKLDFLVWYISDAFCTTISTFVAQNYGAQKYDRATKGVRVGAIISLLLVSLVSCILYIWNVPLGRLLIEDSDVIAITSEIMHFLAPLYVLYVLGAVLPGAIRGTGESVKPMFITLFGSCFSRILWILFVVPFHPTLMMVLSCYPVSWAITSLLYLIFYSNVSVKPNPHFN</sequence>
<evidence type="ECO:0000256" key="1">
    <source>
        <dbReference type="ARBA" id="ARBA00004651"/>
    </source>
</evidence>
<evidence type="ECO:0000256" key="6">
    <source>
        <dbReference type="ARBA" id="ARBA00023136"/>
    </source>
</evidence>
<dbReference type="RefSeq" id="WP_012063197.1">
    <property type="nucleotide sequence ID" value="NC_009633.1"/>
</dbReference>
<feature type="transmembrane region" description="Helical" evidence="7">
    <location>
        <begin position="392"/>
        <end position="410"/>
    </location>
</feature>
<dbReference type="STRING" id="293826.Amet_2056"/>
<keyword evidence="9" id="KW-1185">Reference proteome</keyword>
<dbReference type="eggNOG" id="COG0534">
    <property type="taxonomic scope" value="Bacteria"/>
</dbReference>
<keyword evidence="4 7" id="KW-0812">Transmembrane</keyword>